<dbReference type="STRING" id="240427.AYR62_02225"/>
<evidence type="ECO:0000313" key="2">
    <source>
        <dbReference type="EMBL" id="ANZ65804.1"/>
    </source>
</evidence>
<dbReference type="AlphaFoldDB" id="A0A1B2IUR9"/>
<name>A0A1B2IUR9_9LACO</name>
<organism evidence="2 3">
    <name type="scientific">Secundilactobacillus paracollinoides</name>
    <dbReference type="NCBI Taxonomy" id="240427"/>
    <lineage>
        <taxon>Bacteria</taxon>
        <taxon>Bacillati</taxon>
        <taxon>Bacillota</taxon>
        <taxon>Bacilli</taxon>
        <taxon>Lactobacillales</taxon>
        <taxon>Lactobacillaceae</taxon>
        <taxon>Secundilactobacillus</taxon>
    </lineage>
</organism>
<dbReference type="Proteomes" id="UP000093267">
    <property type="component" value="Chromosome"/>
</dbReference>
<reference evidence="2 3" key="1">
    <citation type="submission" date="2016-03" db="EMBL/GenBank/DDBJ databases">
        <title>Pediococcus and Lactobacillus from brewery environment - whole genome sequencing and assembly.</title>
        <authorList>
            <person name="Behr J."/>
            <person name="Geissler A.J."/>
            <person name="Vogel R.F."/>
        </authorList>
    </citation>
    <scope>NUCLEOTIDE SEQUENCE [LARGE SCALE GENOMIC DNA]</scope>
    <source>
        <strain evidence="2 3">TMW 1.1995</strain>
    </source>
</reference>
<sequence>MSEETILTELKRLLRHMRLMSIGQVTADTLMLYGLIVTLLAKSGMVAFLGAYLTQGHAIAVVILLGLIDLCFTGVRYNDRRTGAELIEALGDKLSDEAAAIVAQFKRYK</sequence>
<dbReference type="KEGG" id="lpd:AYR62_02225"/>
<keyword evidence="1" id="KW-1133">Transmembrane helix</keyword>
<proteinExistence type="predicted"/>
<keyword evidence="1" id="KW-0812">Transmembrane</keyword>
<protein>
    <submittedName>
        <fullName evidence="2">Uncharacterized protein</fullName>
    </submittedName>
</protein>
<feature type="transmembrane region" description="Helical" evidence="1">
    <location>
        <begin position="21"/>
        <end position="41"/>
    </location>
</feature>
<dbReference type="RefSeq" id="WP_054711643.1">
    <property type="nucleotide sequence ID" value="NZ_CP014912.1"/>
</dbReference>
<feature type="transmembrane region" description="Helical" evidence="1">
    <location>
        <begin position="47"/>
        <end position="72"/>
    </location>
</feature>
<evidence type="ECO:0000313" key="3">
    <source>
        <dbReference type="Proteomes" id="UP000093267"/>
    </source>
</evidence>
<keyword evidence="3" id="KW-1185">Reference proteome</keyword>
<gene>
    <name evidence="2" type="ORF">AYR63_00705</name>
</gene>
<evidence type="ECO:0000256" key="1">
    <source>
        <dbReference type="SAM" id="Phobius"/>
    </source>
</evidence>
<keyword evidence="1" id="KW-0472">Membrane</keyword>
<accession>A0A1B2IUR9</accession>
<dbReference type="OrthoDB" id="2305451at2"/>
<dbReference type="EMBL" id="CP014924">
    <property type="protein sequence ID" value="ANZ65804.1"/>
    <property type="molecule type" value="Genomic_DNA"/>
</dbReference>